<dbReference type="OrthoDB" id="2960375at2759"/>
<comment type="caution">
    <text evidence="2">The sequence shown here is derived from an EMBL/GenBank/DDBJ whole genome shotgun (WGS) entry which is preliminary data.</text>
</comment>
<dbReference type="Gene3D" id="3.60.130.10">
    <property type="entry name" value="Clavaminate synthase-like"/>
    <property type="match status" value="1"/>
</dbReference>
<evidence type="ECO:0000256" key="1">
    <source>
        <dbReference type="ARBA" id="ARBA00023002"/>
    </source>
</evidence>
<dbReference type="InterPro" id="IPR042098">
    <property type="entry name" value="TauD-like_sf"/>
</dbReference>
<dbReference type="Proteomes" id="UP000191342">
    <property type="component" value="Unassembled WGS sequence"/>
</dbReference>
<keyword evidence="3" id="KW-1185">Reference proteome</keyword>
<dbReference type="GO" id="GO:0016491">
    <property type="term" value="F:oxidoreductase activity"/>
    <property type="evidence" value="ECO:0007669"/>
    <property type="project" value="UniProtKB-KW"/>
</dbReference>
<evidence type="ECO:0000313" key="2">
    <source>
        <dbReference type="EMBL" id="OQE30313.1"/>
    </source>
</evidence>
<accession>A0A1V6TXM1</accession>
<dbReference type="EMBL" id="MLQL01000003">
    <property type="protein sequence ID" value="OQE30313.1"/>
    <property type="molecule type" value="Genomic_DNA"/>
</dbReference>
<organism evidence="2 3">
    <name type="scientific">Penicillium flavigenum</name>
    <dbReference type="NCBI Taxonomy" id="254877"/>
    <lineage>
        <taxon>Eukaryota</taxon>
        <taxon>Fungi</taxon>
        <taxon>Dikarya</taxon>
        <taxon>Ascomycota</taxon>
        <taxon>Pezizomycotina</taxon>
        <taxon>Eurotiomycetes</taxon>
        <taxon>Eurotiomycetidae</taxon>
        <taxon>Eurotiales</taxon>
        <taxon>Aspergillaceae</taxon>
        <taxon>Penicillium</taxon>
    </lineage>
</organism>
<dbReference type="SUPFAM" id="SSF51197">
    <property type="entry name" value="Clavaminate synthase-like"/>
    <property type="match status" value="1"/>
</dbReference>
<dbReference type="STRING" id="254877.A0A1V6TXM1"/>
<reference evidence="3" key="1">
    <citation type="journal article" date="2017" name="Nat. Microbiol.">
        <title>Global analysis of biosynthetic gene clusters reveals vast potential of secondary metabolite production in Penicillium species.</title>
        <authorList>
            <person name="Nielsen J.C."/>
            <person name="Grijseels S."/>
            <person name="Prigent S."/>
            <person name="Ji B."/>
            <person name="Dainat J."/>
            <person name="Nielsen K.F."/>
            <person name="Frisvad J.C."/>
            <person name="Workman M."/>
            <person name="Nielsen J."/>
        </authorList>
    </citation>
    <scope>NUCLEOTIDE SEQUENCE [LARGE SCALE GENOMIC DNA]</scope>
    <source>
        <strain evidence="3">IBT 14082</strain>
    </source>
</reference>
<evidence type="ECO:0000313" key="3">
    <source>
        <dbReference type="Proteomes" id="UP000191342"/>
    </source>
</evidence>
<sequence>MAAPVVPNLVAYKISDSHQRHHIRAVHHHLQSQGILKISLGFSDERSQYLENLVMGLRAYHGHGPPITHSASRGWFWDVRPGKNTCLPQNDRARSETMQEFPWHTDCSYEDSPPRYFALQVLRPDRCGGGTLSVLKVDQLTRFLSSSAKAALCEPEFQIKIPPEFIKQPNERHIMGSILGINEQDQSTIMRFREDIVTPMSNRATSALEALKRVLEDSELSSKATLHLKAADLPERSIILLDNRRWLHARNSVKDPSRHLRRVRWNAVPFSRGQISDELGE</sequence>
<keyword evidence="1" id="KW-0560">Oxidoreductase</keyword>
<name>A0A1V6TXM1_9EURO</name>
<dbReference type="AlphaFoldDB" id="A0A1V6TXM1"/>
<proteinExistence type="predicted"/>
<protein>
    <submittedName>
        <fullName evidence="2">Uncharacterized protein</fullName>
    </submittedName>
</protein>
<gene>
    <name evidence="2" type="ORF">PENFLA_c003G06793</name>
</gene>